<protein>
    <submittedName>
        <fullName evidence="1">Uncharacterized protein</fullName>
    </submittedName>
</protein>
<dbReference type="Proteomes" id="UP000188268">
    <property type="component" value="Unassembled WGS sequence"/>
</dbReference>
<keyword evidence="2" id="KW-1185">Reference proteome</keyword>
<proteinExistence type="predicted"/>
<accession>A0A1R3KBG7</accession>
<name>A0A1R3KBG7_COCAP</name>
<dbReference type="Gramene" id="OMP04394">
    <property type="protein sequence ID" value="OMP04394"/>
    <property type="gene ID" value="CCACVL1_02165"/>
</dbReference>
<evidence type="ECO:0000313" key="2">
    <source>
        <dbReference type="Proteomes" id="UP000188268"/>
    </source>
</evidence>
<gene>
    <name evidence="1" type="ORF">CCACVL1_02165</name>
</gene>
<sequence>EDFERPSKISATTLEEKKRGEYVFN</sequence>
<dbReference type="AlphaFoldDB" id="A0A1R3KBG7"/>
<comment type="caution">
    <text evidence="1">The sequence shown here is derived from an EMBL/GenBank/DDBJ whole genome shotgun (WGS) entry which is preliminary data.</text>
</comment>
<reference evidence="1 2" key="1">
    <citation type="submission" date="2013-09" db="EMBL/GenBank/DDBJ databases">
        <title>Corchorus capsularis genome sequencing.</title>
        <authorList>
            <person name="Alam M."/>
            <person name="Haque M.S."/>
            <person name="Islam M.S."/>
            <person name="Emdad E.M."/>
            <person name="Islam M.M."/>
            <person name="Ahmed B."/>
            <person name="Halim A."/>
            <person name="Hossen Q.M.M."/>
            <person name="Hossain M.Z."/>
            <person name="Ahmed R."/>
            <person name="Khan M.M."/>
            <person name="Islam R."/>
            <person name="Rashid M.M."/>
            <person name="Khan S.A."/>
            <person name="Rahman M.S."/>
            <person name="Alam M."/>
        </authorList>
    </citation>
    <scope>NUCLEOTIDE SEQUENCE [LARGE SCALE GENOMIC DNA]</scope>
    <source>
        <strain evidence="2">cv. CVL-1</strain>
        <tissue evidence="1">Whole seedling</tissue>
    </source>
</reference>
<evidence type="ECO:0000313" key="1">
    <source>
        <dbReference type="EMBL" id="OMP04394.1"/>
    </source>
</evidence>
<dbReference type="EMBL" id="AWWV01005732">
    <property type="protein sequence ID" value="OMP04394.1"/>
    <property type="molecule type" value="Genomic_DNA"/>
</dbReference>
<feature type="non-terminal residue" evidence="1">
    <location>
        <position position="1"/>
    </location>
</feature>
<organism evidence="1 2">
    <name type="scientific">Corchorus capsularis</name>
    <name type="common">Jute</name>
    <dbReference type="NCBI Taxonomy" id="210143"/>
    <lineage>
        <taxon>Eukaryota</taxon>
        <taxon>Viridiplantae</taxon>
        <taxon>Streptophyta</taxon>
        <taxon>Embryophyta</taxon>
        <taxon>Tracheophyta</taxon>
        <taxon>Spermatophyta</taxon>
        <taxon>Magnoliopsida</taxon>
        <taxon>eudicotyledons</taxon>
        <taxon>Gunneridae</taxon>
        <taxon>Pentapetalae</taxon>
        <taxon>rosids</taxon>
        <taxon>malvids</taxon>
        <taxon>Malvales</taxon>
        <taxon>Malvaceae</taxon>
        <taxon>Grewioideae</taxon>
        <taxon>Apeibeae</taxon>
        <taxon>Corchorus</taxon>
    </lineage>
</organism>